<evidence type="ECO:0000313" key="7">
    <source>
        <dbReference type="EMBL" id="QYM80473.1"/>
    </source>
</evidence>
<accession>A0A8F9TYB6</accession>
<dbReference type="InterPro" id="IPR051533">
    <property type="entry name" value="WaaL-like"/>
</dbReference>
<protein>
    <submittedName>
        <fullName evidence="7">O-antigen ligase family protein</fullName>
    </submittedName>
</protein>
<feature type="transmembrane region" description="Helical" evidence="5">
    <location>
        <begin position="235"/>
        <end position="256"/>
    </location>
</feature>
<sequence length="478" mass="53782">MSTIDVSTKPRRRSAWPDHLELAAIIHASVAVVFASWAFGGAIPWAHDTIGWWGLAGLALPIVALIRHDTRNQVPRSVLRWSVCFFLLAAFVAASCFNPSFEPRMFGTTLVFLERTNSASWPSNARPDLAWHELLMYAGCFFTGFNLALLVRRRRMVRLFLLVVALNALVLSIMGTAQYLLHRDLYFGLVKGPNEFWFATFVYHNHWGAFIILSLSAACALITHHLRRVDRARDFWHTPAFAGIVLLFFIAATLPLCGSRSSTALAFVLLTAVFGAWLWRFVKRKRAQGRRVGSTLAAVLVCLLVASAAIYHLGADTIQTRLTTTVHQWQEMRAEGGIGNRAALYRDTLRMAHERRWFGWGLESYGSVFSNYDSQESYRGLPPTHYEDAHSDWLQSLAEIGIIGTALLILTGALPLLSVLRHRVFPALTVPLWVGCFLLLLYACVEFPFANPAVTLVFWCMFFSATRYCLLSAREDPR</sequence>
<gene>
    <name evidence="7" type="ORF">K0B96_07665</name>
</gene>
<feature type="transmembrane region" description="Helical" evidence="5">
    <location>
        <begin position="262"/>
        <end position="282"/>
    </location>
</feature>
<dbReference type="RefSeq" id="WP_220165714.1">
    <property type="nucleotide sequence ID" value="NZ_CP080507.1"/>
</dbReference>
<evidence type="ECO:0000313" key="8">
    <source>
        <dbReference type="Proteomes" id="UP000825051"/>
    </source>
</evidence>
<evidence type="ECO:0000256" key="3">
    <source>
        <dbReference type="ARBA" id="ARBA00022989"/>
    </source>
</evidence>
<feature type="transmembrane region" description="Helical" evidence="5">
    <location>
        <begin position="449"/>
        <end position="470"/>
    </location>
</feature>
<feature type="transmembrane region" description="Helical" evidence="5">
    <location>
        <begin position="134"/>
        <end position="152"/>
    </location>
</feature>
<evidence type="ECO:0000256" key="5">
    <source>
        <dbReference type="SAM" id="Phobius"/>
    </source>
</evidence>
<keyword evidence="2 5" id="KW-0812">Transmembrane</keyword>
<reference evidence="7" key="1">
    <citation type="submission" date="2021-08" db="EMBL/GenBank/DDBJ databases">
        <title>Genome of a novel bacterium of the phylum Verrucomicrobia, Oleiharenicola sp. KSB-15.</title>
        <authorList>
            <person name="Chung J.-H."/>
            <person name="Ahn J.-H."/>
            <person name="Yoon Y."/>
            <person name="Kim D.-Y."/>
            <person name="An S.-H."/>
            <person name="Park I."/>
            <person name="Yeon J."/>
        </authorList>
    </citation>
    <scope>NUCLEOTIDE SEQUENCE</scope>
    <source>
        <strain evidence="7">KSB-15</strain>
    </source>
</reference>
<evidence type="ECO:0000259" key="6">
    <source>
        <dbReference type="Pfam" id="PF04932"/>
    </source>
</evidence>
<dbReference type="Proteomes" id="UP000825051">
    <property type="component" value="Chromosome"/>
</dbReference>
<name>A0A8F9TYB6_9BACT</name>
<feature type="domain" description="O-antigen ligase-related" evidence="6">
    <location>
        <begin position="246"/>
        <end position="409"/>
    </location>
</feature>
<feature type="transmembrane region" description="Helical" evidence="5">
    <location>
        <begin position="424"/>
        <end position="443"/>
    </location>
</feature>
<dbReference type="PANTHER" id="PTHR37422:SF13">
    <property type="entry name" value="LIPOPOLYSACCHARIDE BIOSYNTHESIS PROTEIN PA4999-RELATED"/>
    <property type="match status" value="1"/>
</dbReference>
<dbReference type="KEGG" id="ole:K0B96_07665"/>
<keyword evidence="4 5" id="KW-0472">Membrane</keyword>
<feature type="transmembrane region" description="Helical" evidence="5">
    <location>
        <begin position="78"/>
        <end position="101"/>
    </location>
</feature>
<dbReference type="PANTHER" id="PTHR37422">
    <property type="entry name" value="TEICHURONIC ACID BIOSYNTHESIS PROTEIN TUAE"/>
    <property type="match status" value="1"/>
</dbReference>
<dbReference type="EMBL" id="CP080507">
    <property type="protein sequence ID" value="QYM80473.1"/>
    <property type="molecule type" value="Genomic_DNA"/>
</dbReference>
<feature type="transmembrane region" description="Helical" evidence="5">
    <location>
        <begin position="393"/>
        <end position="417"/>
    </location>
</feature>
<evidence type="ECO:0000256" key="1">
    <source>
        <dbReference type="ARBA" id="ARBA00004141"/>
    </source>
</evidence>
<keyword evidence="7" id="KW-0436">Ligase</keyword>
<evidence type="ECO:0000256" key="4">
    <source>
        <dbReference type="ARBA" id="ARBA00023136"/>
    </source>
</evidence>
<feature type="transmembrane region" description="Helical" evidence="5">
    <location>
        <begin position="49"/>
        <end position="66"/>
    </location>
</feature>
<proteinExistence type="predicted"/>
<evidence type="ECO:0000256" key="2">
    <source>
        <dbReference type="ARBA" id="ARBA00022692"/>
    </source>
</evidence>
<feature type="transmembrane region" description="Helical" evidence="5">
    <location>
        <begin position="201"/>
        <end position="223"/>
    </location>
</feature>
<feature type="transmembrane region" description="Helical" evidence="5">
    <location>
        <begin position="20"/>
        <end position="43"/>
    </location>
</feature>
<dbReference type="Pfam" id="PF04932">
    <property type="entry name" value="Wzy_C"/>
    <property type="match status" value="1"/>
</dbReference>
<dbReference type="GO" id="GO:0016874">
    <property type="term" value="F:ligase activity"/>
    <property type="evidence" value="ECO:0007669"/>
    <property type="project" value="UniProtKB-KW"/>
</dbReference>
<dbReference type="AlphaFoldDB" id="A0A8F9TYB6"/>
<keyword evidence="3 5" id="KW-1133">Transmembrane helix</keyword>
<comment type="subcellular location">
    <subcellularLocation>
        <location evidence="1">Membrane</location>
        <topology evidence="1">Multi-pass membrane protein</topology>
    </subcellularLocation>
</comment>
<dbReference type="InterPro" id="IPR007016">
    <property type="entry name" value="O-antigen_ligase-rel_domated"/>
</dbReference>
<keyword evidence="8" id="KW-1185">Reference proteome</keyword>
<dbReference type="GO" id="GO:0016020">
    <property type="term" value="C:membrane"/>
    <property type="evidence" value="ECO:0007669"/>
    <property type="project" value="UniProtKB-SubCell"/>
</dbReference>
<feature type="transmembrane region" description="Helical" evidence="5">
    <location>
        <begin position="159"/>
        <end position="181"/>
    </location>
</feature>
<feature type="transmembrane region" description="Helical" evidence="5">
    <location>
        <begin position="294"/>
        <end position="314"/>
    </location>
</feature>
<organism evidence="7 8">
    <name type="scientific">Horticoccus luteus</name>
    <dbReference type="NCBI Taxonomy" id="2862869"/>
    <lineage>
        <taxon>Bacteria</taxon>
        <taxon>Pseudomonadati</taxon>
        <taxon>Verrucomicrobiota</taxon>
        <taxon>Opitutia</taxon>
        <taxon>Opitutales</taxon>
        <taxon>Opitutaceae</taxon>
        <taxon>Horticoccus</taxon>
    </lineage>
</organism>